<name>A0A1I7WW05_HETBA</name>
<evidence type="ECO:0000313" key="1">
    <source>
        <dbReference type="Proteomes" id="UP000095283"/>
    </source>
</evidence>
<dbReference type="AlphaFoldDB" id="A0A1I7WW05"/>
<reference evidence="2" key="1">
    <citation type="submission" date="2016-11" db="UniProtKB">
        <authorList>
            <consortium name="WormBaseParasite"/>
        </authorList>
    </citation>
    <scope>IDENTIFICATION</scope>
</reference>
<organism evidence="1 2">
    <name type="scientific">Heterorhabditis bacteriophora</name>
    <name type="common">Entomopathogenic nematode worm</name>
    <dbReference type="NCBI Taxonomy" id="37862"/>
    <lineage>
        <taxon>Eukaryota</taxon>
        <taxon>Metazoa</taxon>
        <taxon>Ecdysozoa</taxon>
        <taxon>Nematoda</taxon>
        <taxon>Chromadorea</taxon>
        <taxon>Rhabditida</taxon>
        <taxon>Rhabditina</taxon>
        <taxon>Rhabditomorpha</taxon>
        <taxon>Strongyloidea</taxon>
        <taxon>Heterorhabditidae</taxon>
        <taxon>Heterorhabditis</taxon>
    </lineage>
</organism>
<evidence type="ECO:0000313" key="2">
    <source>
        <dbReference type="WBParaSite" id="Hba_09405"/>
    </source>
</evidence>
<sequence>MPKKTDRYRRIVDLAITRPAQELVLNCYIGHGISVCRHLVESELELLYISPVFLNI</sequence>
<dbReference type="WBParaSite" id="Hba_09405">
    <property type="protein sequence ID" value="Hba_09405"/>
    <property type="gene ID" value="Hba_09405"/>
</dbReference>
<dbReference type="Proteomes" id="UP000095283">
    <property type="component" value="Unplaced"/>
</dbReference>
<protein>
    <submittedName>
        <fullName evidence="2">S23 ribosomal protein</fullName>
    </submittedName>
</protein>
<proteinExistence type="predicted"/>
<accession>A0A1I7WW05</accession>
<keyword evidence="1" id="KW-1185">Reference proteome</keyword>